<dbReference type="Pfam" id="PF01925">
    <property type="entry name" value="TauE"/>
    <property type="match status" value="1"/>
</dbReference>
<keyword evidence="10" id="KW-1185">Reference proteome</keyword>
<name>A0A2Z6AWR8_9BACT</name>
<dbReference type="InterPro" id="IPR002781">
    <property type="entry name" value="TM_pro_TauE-like"/>
</dbReference>
<feature type="transmembrane region" description="Helical" evidence="8">
    <location>
        <begin position="73"/>
        <end position="91"/>
    </location>
</feature>
<reference evidence="9 10" key="1">
    <citation type="journal article" date="2018" name="Sci. Adv.">
        <title>Multi-heme cytochromes provide a pathway for survival in energy-limited environments.</title>
        <authorList>
            <person name="Deng X."/>
            <person name="Dohmae N."/>
            <person name="Nealson K.H."/>
            <person name="Hashimoto K."/>
            <person name="Okamoto A."/>
        </authorList>
    </citation>
    <scope>NUCLEOTIDE SEQUENCE [LARGE SCALE GENOMIC DNA]</scope>
    <source>
        <strain evidence="9 10">IS5</strain>
    </source>
</reference>
<evidence type="ECO:0000256" key="1">
    <source>
        <dbReference type="ARBA" id="ARBA00004651"/>
    </source>
</evidence>
<dbReference type="GO" id="GO:0005886">
    <property type="term" value="C:plasma membrane"/>
    <property type="evidence" value="ECO:0007669"/>
    <property type="project" value="UniProtKB-SubCell"/>
</dbReference>
<comment type="subcellular location">
    <subcellularLocation>
        <location evidence="1 8">Cell membrane</location>
        <topology evidence="1 8">Multi-pass membrane protein</topology>
    </subcellularLocation>
</comment>
<evidence type="ECO:0000256" key="6">
    <source>
        <dbReference type="ARBA" id="ARBA00022989"/>
    </source>
</evidence>
<evidence type="ECO:0000313" key="9">
    <source>
        <dbReference type="EMBL" id="BBD07671.1"/>
    </source>
</evidence>
<feature type="transmembrane region" description="Helical" evidence="8">
    <location>
        <begin position="43"/>
        <end position="61"/>
    </location>
</feature>
<evidence type="ECO:0000256" key="5">
    <source>
        <dbReference type="ARBA" id="ARBA00022692"/>
    </source>
</evidence>
<feature type="transmembrane region" description="Helical" evidence="8">
    <location>
        <begin position="191"/>
        <end position="212"/>
    </location>
</feature>
<dbReference type="KEGG" id="dfl:DFE_0945"/>
<feature type="transmembrane region" description="Helical" evidence="8">
    <location>
        <begin position="12"/>
        <end position="36"/>
    </location>
</feature>
<dbReference type="PANTHER" id="PTHR30269">
    <property type="entry name" value="TRANSMEMBRANE PROTEIN YFCA"/>
    <property type="match status" value="1"/>
</dbReference>
<proteinExistence type="inferred from homology"/>
<evidence type="ECO:0000256" key="3">
    <source>
        <dbReference type="ARBA" id="ARBA00022448"/>
    </source>
</evidence>
<keyword evidence="3" id="KW-0813">Transport</keyword>
<evidence type="ECO:0000256" key="2">
    <source>
        <dbReference type="ARBA" id="ARBA00009142"/>
    </source>
</evidence>
<keyword evidence="4 8" id="KW-1003">Cell membrane</keyword>
<dbReference type="InterPro" id="IPR052017">
    <property type="entry name" value="TSUP"/>
</dbReference>
<comment type="similarity">
    <text evidence="2 8">Belongs to the 4-toluene sulfonate uptake permease (TSUP) (TC 2.A.102) family.</text>
</comment>
<evidence type="ECO:0000256" key="8">
    <source>
        <dbReference type="RuleBase" id="RU363041"/>
    </source>
</evidence>
<gene>
    <name evidence="9" type="ORF">DFE_0945</name>
</gene>
<keyword evidence="6 8" id="KW-1133">Transmembrane helix</keyword>
<dbReference type="PANTHER" id="PTHR30269:SF32">
    <property type="entry name" value="MEMBRANE TRANSPORTER PROTEIN-RELATED"/>
    <property type="match status" value="1"/>
</dbReference>
<evidence type="ECO:0000256" key="4">
    <source>
        <dbReference type="ARBA" id="ARBA00022475"/>
    </source>
</evidence>
<dbReference type="Proteomes" id="UP000269883">
    <property type="component" value="Chromosome"/>
</dbReference>
<keyword evidence="7 8" id="KW-0472">Membrane</keyword>
<accession>A0A2Z6AWR8</accession>
<sequence>MELTLILAVEVAFIAAAFLKGMTGLGFSTLCLGMLASFVDLKLSIPLVILPSLTSNALVMIDAGEFRSTFRRFVPMFVCAFPGLLMGLWLLNSMSGDRPRFVLGIVLALYGCWALLQGEYVLPENWQRRLMGPVGLVTGVINGLTGSQIMPILPYLLSLGLTKNIVVQAINTSFTISSLVMLLGLGKLGLLSAELITISAVGIIPVAVGIRLGSRVRRRVSEALFRVLVLWMLILLGVSLIMRSWAAM</sequence>
<protein>
    <recommendedName>
        <fullName evidence="8">Probable membrane transporter protein</fullName>
    </recommendedName>
</protein>
<feature type="transmembrane region" description="Helical" evidence="8">
    <location>
        <begin position="103"/>
        <end position="122"/>
    </location>
</feature>
<dbReference type="RefSeq" id="WP_126377128.1">
    <property type="nucleotide sequence ID" value="NZ_AP017378.1"/>
</dbReference>
<organism evidence="9 10">
    <name type="scientific">Desulfovibrio ferrophilus</name>
    <dbReference type="NCBI Taxonomy" id="241368"/>
    <lineage>
        <taxon>Bacteria</taxon>
        <taxon>Pseudomonadati</taxon>
        <taxon>Thermodesulfobacteriota</taxon>
        <taxon>Desulfovibrionia</taxon>
        <taxon>Desulfovibrionales</taxon>
        <taxon>Desulfovibrionaceae</taxon>
        <taxon>Desulfovibrio</taxon>
    </lineage>
</organism>
<evidence type="ECO:0000256" key="7">
    <source>
        <dbReference type="ARBA" id="ARBA00023136"/>
    </source>
</evidence>
<dbReference type="EMBL" id="AP017378">
    <property type="protein sequence ID" value="BBD07671.1"/>
    <property type="molecule type" value="Genomic_DNA"/>
</dbReference>
<dbReference type="AlphaFoldDB" id="A0A2Z6AWR8"/>
<evidence type="ECO:0000313" key="10">
    <source>
        <dbReference type="Proteomes" id="UP000269883"/>
    </source>
</evidence>
<feature type="transmembrane region" description="Helical" evidence="8">
    <location>
        <begin position="134"/>
        <end position="153"/>
    </location>
</feature>
<keyword evidence="5 8" id="KW-0812">Transmembrane</keyword>
<feature type="transmembrane region" description="Helical" evidence="8">
    <location>
        <begin position="224"/>
        <end position="246"/>
    </location>
</feature>
<dbReference type="OrthoDB" id="9800873at2"/>